<keyword evidence="3" id="KW-1185">Reference proteome</keyword>
<evidence type="ECO:0000313" key="3">
    <source>
        <dbReference type="Proteomes" id="UP000199317"/>
    </source>
</evidence>
<sequence>MISRPPSFACLLCAAVFLGVAQAAPAPDGVQAGTACREALGQAFPAQDPVAALPEACRRVGPVALGMHQQDVVDALGKPDATRHGGARPDTVFVYLYPRGLNERLARHPRPAGSLAHGALAMRFRGDRVVNVIAFGPHGELPGFGLKGLALGTDVGAVLQAIGGQPLWNASRDYVQFATMPLGLEVDPDTSAVVGLDIAATKQDLDHFSLPPLRLDKDGRSGLVRGIH</sequence>
<dbReference type="EMBL" id="FNJL01000022">
    <property type="protein sequence ID" value="SDP71172.1"/>
    <property type="molecule type" value="Genomic_DNA"/>
</dbReference>
<accession>A0A1H0UY28</accession>
<dbReference type="OrthoDB" id="5997654at2"/>
<feature type="signal peptide" evidence="1">
    <location>
        <begin position="1"/>
        <end position="23"/>
    </location>
</feature>
<evidence type="ECO:0000256" key="1">
    <source>
        <dbReference type="SAM" id="SignalP"/>
    </source>
</evidence>
<protein>
    <recommendedName>
        <fullName evidence="4">Secreted signal peptide protein</fullName>
    </recommendedName>
</protein>
<dbReference type="Proteomes" id="UP000199317">
    <property type="component" value="Unassembled WGS sequence"/>
</dbReference>
<proteinExistence type="predicted"/>
<dbReference type="RefSeq" id="WP_092836529.1">
    <property type="nucleotide sequence ID" value="NZ_FNJL01000022.1"/>
</dbReference>
<gene>
    <name evidence="2" type="ORF">SAMN04489708_12254</name>
</gene>
<evidence type="ECO:0008006" key="4">
    <source>
        <dbReference type="Google" id="ProtNLM"/>
    </source>
</evidence>
<reference evidence="3" key="1">
    <citation type="submission" date="2016-10" db="EMBL/GenBank/DDBJ databases">
        <authorList>
            <person name="Varghese N."/>
            <person name="Submissions S."/>
        </authorList>
    </citation>
    <scope>NUCLEOTIDE SEQUENCE [LARGE SCALE GENOMIC DNA]</scope>
    <source>
        <strain evidence="3">DSM 17101</strain>
    </source>
</reference>
<evidence type="ECO:0000313" key="2">
    <source>
        <dbReference type="EMBL" id="SDP71172.1"/>
    </source>
</evidence>
<name>A0A1H0UY28_9BURK</name>
<keyword evidence="1" id="KW-0732">Signal</keyword>
<organism evidence="2 3">
    <name type="scientific">Paracidovorax cattleyae</name>
    <dbReference type="NCBI Taxonomy" id="80868"/>
    <lineage>
        <taxon>Bacteria</taxon>
        <taxon>Pseudomonadati</taxon>
        <taxon>Pseudomonadota</taxon>
        <taxon>Betaproteobacteria</taxon>
        <taxon>Burkholderiales</taxon>
        <taxon>Comamonadaceae</taxon>
        <taxon>Paracidovorax</taxon>
    </lineage>
</organism>
<feature type="chain" id="PRO_5011484541" description="Secreted signal peptide protein" evidence="1">
    <location>
        <begin position="24"/>
        <end position="228"/>
    </location>
</feature>
<dbReference type="AlphaFoldDB" id="A0A1H0UY28"/>